<keyword evidence="4" id="KW-1005">Bacterial flagellum biogenesis</keyword>
<evidence type="ECO:0000256" key="2">
    <source>
        <dbReference type="ARBA" id="ARBA00022729"/>
    </source>
</evidence>
<sequence length="230" mass="24179">MLLSLPAARAAGLEAQVAEFTRQALVEQAQREGLLEPQAEVRVQPALGQAAAQRRAAADCARPWALQAQELRTLSRLKVSASCPGANTAPLDFVLKGTLSAEVLVAATALPAGKALAEADLLRERRDLALLPDPLSDADAVVGMSPRSSLRAGQALQKRQLAEAILVKRGERLRIVARNETIEVQAPGEALDNGALGAVIRVRNSNTGRVISARVTGAGLVEPSELGRTP</sequence>
<evidence type="ECO:0000256" key="3">
    <source>
        <dbReference type="ARBA" id="ARBA00022764"/>
    </source>
</evidence>
<dbReference type="SMART" id="SM00858">
    <property type="entry name" value="SAF"/>
    <property type="match status" value="1"/>
</dbReference>
<keyword evidence="2" id="KW-0732">Signal</keyword>
<accession>A0ABT8DU81</accession>
<evidence type="ECO:0000259" key="5">
    <source>
        <dbReference type="SMART" id="SM00858"/>
    </source>
</evidence>
<dbReference type="PANTHER" id="PTHR36307:SF1">
    <property type="entry name" value="FLAGELLA BASAL BODY P-RING FORMATION PROTEIN FLGA"/>
    <property type="match status" value="1"/>
</dbReference>
<dbReference type="Gene3D" id="2.30.30.760">
    <property type="match status" value="1"/>
</dbReference>
<feature type="domain" description="SAF" evidence="5">
    <location>
        <begin position="101"/>
        <end position="162"/>
    </location>
</feature>
<dbReference type="Proteomes" id="UP001228044">
    <property type="component" value="Unassembled WGS sequence"/>
</dbReference>
<dbReference type="PANTHER" id="PTHR36307">
    <property type="entry name" value="FLAGELLA BASAL BODY P-RING FORMATION PROTEIN FLGA"/>
    <property type="match status" value="1"/>
</dbReference>
<evidence type="ECO:0000313" key="6">
    <source>
        <dbReference type="EMBL" id="MDN3921558.1"/>
    </source>
</evidence>
<evidence type="ECO:0000313" key="7">
    <source>
        <dbReference type="Proteomes" id="UP001228044"/>
    </source>
</evidence>
<evidence type="ECO:0000256" key="4">
    <source>
        <dbReference type="RuleBase" id="RU362063"/>
    </source>
</evidence>
<organism evidence="6 7">
    <name type="scientific">Roseateles violae</name>
    <dbReference type="NCBI Taxonomy" id="3058042"/>
    <lineage>
        <taxon>Bacteria</taxon>
        <taxon>Pseudomonadati</taxon>
        <taxon>Pseudomonadota</taxon>
        <taxon>Betaproteobacteria</taxon>
        <taxon>Burkholderiales</taxon>
        <taxon>Sphaerotilaceae</taxon>
        <taxon>Roseateles</taxon>
    </lineage>
</organism>
<dbReference type="InterPro" id="IPR013974">
    <property type="entry name" value="SAF"/>
</dbReference>
<keyword evidence="6" id="KW-0966">Cell projection</keyword>
<dbReference type="Pfam" id="PF13144">
    <property type="entry name" value="ChapFlgA"/>
    <property type="match status" value="1"/>
</dbReference>
<dbReference type="RefSeq" id="WP_290359881.1">
    <property type="nucleotide sequence ID" value="NZ_JAUHHC010000004.1"/>
</dbReference>
<gene>
    <name evidence="6" type="primary">flgA</name>
    <name evidence="6" type="ORF">QWJ38_14790</name>
</gene>
<dbReference type="EMBL" id="JAUHHC010000004">
    <property type="protein sequence ID" value="MDN3921558.1"/>
    <property type="molecule type" value="Genomic_DNA"/>
</dbReference>
<dbReference type="NCBIfam" id="TIGR03170">
    <property type="entry name" value="flgA_cterm"/>
    <property type="match status" value="1"/>
</dbReference>
<keyword evidence="6" id="KW-0282">Flagellum</keyword>
<name>A0ABT8DU81_9BURK</name>
<dbReference type="CDD" id="cd11614">
    <property type="entry name" value="SAF_CpaB_FlgA_like"/>
    <property type="match status" value="1"/>
</dbReference>
<comment type="function">
    <text evidence="4">Involved in the assembly process of the P-ring formation. It may associate with FlgF on the rod constituting a structure essential for the P-ring assembly or may act as a modulator protein for the P-ring assembly.</text>
</comment>
<comment type="caution">
    <text evidence="6">The sequence shown here is derived from an EMBL/GenBank/DDBJ whole genome shotgun (WGS) entry which is preliminary data.</text>
</comment>
<dbReference type="InterPro" id="IPR017585">
    <property type="entry name" value="SAF_FlgA"/>
</dbReference>
<keyword evidence="3 4" id="KW-0574">Periplasm</keyword>
<comment type="similarity">
    <text evidence="4">Belongs to the FlgA family.</text>
</comment>
<evidence type="ECO:0000256" key="1">
    <source>
        <dbReference type="ARBA" id="ARBA00004418"/>
    </source>
</evidence>
<proteinExistence type="inferred from homology"/>
<dbReference type="Gene3D" id="3.90.1210.10">
    <property type="entry name" value="Antifreeze-like/N-acetylneuraminic acid synthase C-terminal domain"/>
    <property type="match status" value="1"/>
</dbReference>
<comment type="subcellular location">
    <subcellularLocation>
        <location evidence="1 4">Periplasm</location>
    </subcellularLocation>
</comment>
<keyword evidence="7" id="KW-1185">Reference proteome</keyword>
<reference evidence="6 7" key="1">
    <citation type="submission" date="2023-06" db="EMBL/GenBank/DDBJ databases">
        <title>Pelomonas sp. PFR6 16S ribosomal RNA gene Genome sequencing and assembly.</title>
        <authorList>
            <person name="Woo H."/>
        </authorList>
    </citation>
    <scope>NUCLEOTIDE SEQUENCE [LARGE SCALE GENOMIC DNA]</scope>
    <source>
        <strain evidence="6 7">PFR6</strain>
    </source>
</reference>
<protein>
    <recommendedName>
        <fullName evidence="4">Flagella basal body P-ring formation protein FlgA</fullName>
    </recommendedName>
</protein>
<dbReference type="InterPro" id="IPR039246">
    <property type="entry name" value="Flagellar_FlgA"/>
</dbReference>
<keyword evidence="6" id="KW-0969">Cilium</keyword>